<dbReference type="AlphaFoldDB" id="A0A1U7LZE5"/>
<evidence type="ECO:0000313" key="1">
    <source>
        <dbReference type="EMBL" id="OLR64764.1"/>
    </source>
</evidence>
<keyword evidence="2" id="KW-1185">Reference proteome</keyword>
<evidence type="ECO:0000313" key="2">
    <source>
        <dbReference type="Proteomes" id="UP000187166"/>
    </source>
</evidence>
<proteinExistence type="predicted"/>
<dbReference type="InterPro" id="IPR021321">
    <property type="entry name" value="DUF2922"/>
</dbReference>
<gene>
    <name evidence="1" type="ORF">BIV18_04120</name>
</gene>
<accession>A0A848RMP4</accession>
<dbReference type="Pfam" id="PF11148">
    <property type="entry name" value="DUF2922"/>
    <property type="match status" value="1"/>
</dbReference>
<reference evidence="1 2" key="1">
    <citation type="journal article" date="2016" name="Appl. Environ. Microbiol.">
        <title>Function and Phylogeny of Bacterial Butyryl Coenzyme A:Acetate Transferases and Their Diversity in the Proximal Colon of Swine.</title>
        <authorList>
            <person name="Trachsel J."/>
            <person name="Bayles D.O."/>
            <person name="Looft T."/>
            <person name="Levine U.Y."/>
            <person name="Allen H.K."/>
        </authorList>
    </citation>
    <scope>NUCLEOTIDE SEQUENCE [LARGE SCALE GENOMIC DNA]</scope>
    <source>
        <strain evidence="1 2">35-6-1</strain>
    </source>
</reference>
<accession>A0A1U7LZE5</accession>
<name>A0A1U7LZE5_9FIRM</name>
<dbReference type="RefSeq" id="WP_075659406.1">
    <property type="nucleotide sequence ID" value="NZ_JABDSR010000008.1"/>
</dbReference>
<dbReference type="EMBL" id="MJIH01000001">
    <property type="protein sequence ID" value="OLR64764.1"/>
    <property type="molecule type" value="Genomic_DNA"/>
</dbReference>
<comment type="caution">
    <text evidence="1">The sequence shown here is derived from an EMBL/GenBank/DDBJ whole genome shotgun (WGS) entry which is preliminary data.</text>
</comment>
<protein>
    <submittedName>
        <fullName evidence="1">Uncharacterized protein</fullName>
    </submittedName>
</protein>
<sequence length="71" mass="7829">MKSTNTLRIAFADEGGNPYNLSILNPKAEVTREEAKKVGDVITNNDLINGKQGFVKTFNGATMITRTERDL</sequence>
<dbReference type="Proteomes" id="UP000187166">
    <property type="component" value="Unassembled WGS sequence"/>
</dbReference>
<organism evidence="1 2">
    <name type="scientific">Peptoniphilus porci</name>
    <dbReference type="NCBI Taxonomy" id="2652280"/>
    <lineage>
        <taxon>Bacteria</taxon>
        <taxon>Bacillati</taxon>
        <taxon>Bacillota</taxon>
        <taxon>Tissierellia</taxon>
        <taxon>Tissierellales</taxon>
        <taxon>Peptoniphilaceae</taxon>
        <taxon>Peptoniphilus</taxon>
    </lineage>
</organism>